<keyword evidence="1" id="KW-0812">Transmembrane</keyword>
<accession>C0GFQ9</accession>
<dbReference type="EMBL" id="ACJM01000005">
    <property type="protein sequence ID" value="EEG78019.1"/>
    <property type="molecule type" value="Genomic_DNA"/>
</dbReference>
<evidence type="ECO:0000256" key="1">
    <source>
        <dbReference type="SAM" id="Phobius"/>
    </source>
</evidence>
<protein>
    <submittedName>
        <fullName evidence="2">Uncharacterized protein</fullName>
    </submittedName>
</protein>
<comment type="caution">
    <text evidence="2">The sequence shown here is derived from an EMBL/GenBank/DDBJ whole genome shotgun (WGS) entry which is preliminary data.</text>
</comment>
<sequence>MMFMQRKKFIMFPDAGISTLLALMPVTWVALFARLITVLSGGVAGGVWGFLLSLLTTQVTKRYKHSEKKVGVENAA</sequence>
<reference evidence="2 3" key="1">
    <citation type="submission" date="2009-02" db="EMBL/GenBank/DDBJ databases">
        <title>Sequencing of the draft genome and assembly of Dethiobacter alkaliphilus AHT 1.</title>
        <authorList>
            <consortium name="US DOE Joint Genome Institute (JGI-PGF)"/>
            <person name="Lucas S."/>
            <person name="Copeland A."/>
            <person name="Lapidus A."/>
            <person name="Glavina del Rio T."/>
            <person name="Dalin E."/>
            <person name="Tice H."/>
            <person name="Bruce D."/>
            <person name="Goodwin L."/>
            <person name="Pitluck S."/>
            <person name="Larimer F."/>
            <person name="Land M.L."/>
            <person name="Hauser L."/>
            <person name="Muyzer G."/>
        </authorList>
    </citation>
    <scope>NUCLEOTIDE SEQUENCE [LARGE SCALE GENOMIC DNA]</scope>
    <source>
        <strain evidence="2 3">AHT 1</strain>
    </source>
</reference>
<name>C0GFQ9_DETAL</name>
<dbReference type="STRING" id="555088.DealDRAFT_1318"/>
<evidence type="ECO:0000313" key="3">
    <source>
        <dbReference type="Proteomes" id="UP000006443"/>
    </source>
</evidence>
<dbReference type="RefSeq" id="WP_008515969.1">
    <property type="nucleotide sequence ID" value="NZ_ACJM01000005.1"/>
</dbReference>
<organism evidence="2 3">
    <name type="scientific">Dethiobacter alkaliphilus AHT 1</name>
    <dbReference type="NCBI Taxonomy" id="555088"/>
    <lineage>
        <taxon>Bacteria</taxon>
        <taxon>Bacillati</taxon>
        <taxon>Bacillota</taxon>
        <taxon>Dethiobacteria</taxon>
        <taxon>Dethiobacterales</taxon>
        <taxon>Dethiobacteraceae</taxon>
        <taxon>Dethiobacter</taxon>
    </lineage>
</organism>
<dbReference type="Proteomes" id="UP000006443">
    <property type="component" value="Unassembled WGS sequence"/>
</dbReference>
<keyword evidence="3" id="KW-1185">Reference proteome</keyword>
<evidence type="ECO:0000313" key="2">
    <source>
        <dbReference type="EMBL" id="EEG78019.1"/>
    </source>
</evidence>
<keyword evidence="1" id="KW-0472">Membrane</keyword>
<keyword evidence="1" id="KW-1133">Transmembrane helix</keyword>
<feature type="transmembrane region" description="Helical" evidence="1">
    <location>
        <begin position="42"/>
        <end position="60"/>
    </location>
</feature>
<proteinExistence type="predicted"/>
<gene>
    <name evidence="2" type="ORF">DealDRAFT_1318</name>
</gene>
<dbReference type="AlphaFoldDB" id="C0GFQ9"/>